<evidence type="ECO:0000313" key="1">
    <source>
        <dbReference type="EMBL" id="CAK7273285.1"/>
    </source>
</evidence>
<dbReference type="Proteomes" id="UP001642501">
    <property type="component" value="Unassembled WGS sequence"/>
</dbReference>
<organism evidence="1 2">
    <name type="scientific">Sporothrix epigloea</name>
    <dbReference type="NCBI Taxonomy" id="1892477"/>
    <lineage>
        <taxon>Eukaryota</taxon>
        <taxon>Fungi</taxon>
        <taxon>Dikarya</taxon>
        <taxon>Ascomycota</taxon>
        <taxon>Pezizomycotina</taxon>
        <taxon>Sordariomycetes</taxon>
        <taxon>Sordariomycetidae</taxon>
        <taxon>Ophiostomatales</taxon>
        <taxon>Ophiostomataceae</taxon>
        <taxon>Sporothrix</taxon>
    </lineage>
</organism>
<accession>A0ABP0DYC8</accession>
<protein>
    <submittedName>
        <fullName evidence="1">Uncharacterized protein</fullName>
    </submittedName>
</protein>
<proteinExistence type="predicted"/>
<evidence type="ECO:0000313" key="2">
    <source>
        <dbReference type="Proteomes" id="UP001642501"/>
    </source>
</evidence>
<keyword evidence="2" id="KW-1185">Reference proteome</keyword>
<sequence>MTAEPSHVDLVVVDPDLMDPAMTDEEIIATFTPLEKQFYEWQIIGCDEVKRLGEDYLINKAHFYKRLAEKFPVPNVNEAYWHFAKKWHGRVRRRMDMAITPQ</sequence>
<reference evidence="1 2" key="1">
    <citation type="submission" date="2024-01" db="EMBL/GenBank/DDBJ databases">
        <authorList>
            <person name="Allen C."/>
            <person name="Tagirdzhanova G."/>
        </authorList>
    </citation>
    <scope>NUCLEOTIDE SEQUENCE [LARGE SCALE GENOMIC DNA]</scope>
    <source>
        <strain evidence="1 2">CBS 573.63</strain>
    </source>
</reference>
<dbReference type="EMBL" id="CAWUOM010000128">
    <property type="protein sequence ID" value="CAK7273285.1"/>
    <property type="molecule type" value="Genomic_DNA"/>
</dbReference>
<feature type="non-terminal residue" evidence="1">
    <location>
        <position position="102"/>
    </location>
</feature>
<name>A0ABP0DYC8_9PEZI</name>
<gene>
    <name evidence="1" type="ORF">SEPCBS57363_005578</name>
</gene>
<comment type="caution">
    <text evidence="1">The sequence shown here is derived from an EMBL/GenBank/DDBJ whole genome shotgun (WGS) entry which is preliminary data.</text>
</comment>